<feature type="transmembrane region" description="Helical" evidence="1">
    <location>
        <begin position="100"/>
        <end position="121"/>
    </location>
</feature>
<keyword evidence="1" id="KW-0812">Transmembrane</keyword>
<feature type="transmembrane region" description="Helical" evidence="1">
    <location>
        <begin position="12"/>
        <end position="29"/>
    </location>
</feature>
<evidence type="ECO:0000256" key="1">
    <source>
        <dbReference type="SAM" id="Phobius"/>
    </source>
</evidence>
<keyword evidence="1" id="KW-0472">Membrane</keyword>
<evidence type="ECO:0000313" key="2">
    <source>
        <dbReference type="EMBL" id="TBW71907.1"/>
    </source>
</evidence>
<dbReference type="Pfam" id="PF13398">
    <property type="entry name" value="Peptidase_M50B"/>
    <property type="match status" value="1"/>
</dbReference>
<dbReference type="Proteomes" id="UP000293637">
    <property type="component" value="Unassembled WGS sequence"/>
</dbReference>
<feature type="transmembrane region" description="Helical" evidence="1">
    <location>
        <begin position="225"/>
        <end position="243"/>
    </location>
</feature>
<sequence length="248" mass="28610">MLYLEDLFTTVITLKFYIIVLIGILYILIHHYRYHPVLAYLDILLNYIPVLTHEFGHILFNKISGGRAKDLVIVTRPYERQMTSQQGYAITQSTSKLGHAITTLGGYILPPIMLLVGAASAHSEHPIIFLICYIAIFIYFLILTSRKWSPIIILILLVTLLYLFLQQAQYTFTHTIMSYSYHFILGVLLGEVIQSSWTIVKLTFQRPKTQWDGQALADMTHVPSIAFSLIWISINGYSLYLLFQYSFY</sequence>
<evidence type="ECO:0000313" key="3">
    <source>
        <dbReference type="Proteomes" id="UP000293637"/>
    </source>
</evidence>
<reference evidence="2 3" key="1">
    <citation type="journal article" date="2019" name="Sci. Transl. Med.">
        <title>Quorum sensing between bacterial species on the skin protects against epidermal injury in atopic dermatitis.</title>
        <authorList>
            <person name="Williams M.R."/>
        </authorList>
    </citation>
    <scope>NUCLEOTIDE SEQUENCE [LARGE SCALE GENOMIC DNA]</scope>
    <source>
        <strain evidence="2 3">E7</strain>
    </source>
</reference>
<dbReference type="EMBL" id="SCHB01000005">
    <property type="protein sequence ID" value="TBW71907.1"/>
    <property type="molecule type" value="Genomic_DNA"/>
</dbReference>
<dbReference type="GeneID" id="58090452"/>
<feature type="transmembrane region" description="Helical" evidence="1">
    <location>
        <begin position="181"/>
        <end position="204"/>
    </location>
</feature>
<dbReference type="InterPro" id="IPR049500">
    <property type="entry name" value="Peptidase_M50B-like"/>
</dbReference>
<proteinExistence type="predicted"/>
<dbReference type="AlphaFoldDB" id="A0A4Q9W9V9"/>
<organism evidence="2 3">
    <name type="scientific">Staphylococcus lugdunensis</name>
    <dbReference type="NCBI Taxonomy" id="28035"/>
    <lineage>
        <taxon>Bacteria</taxon>
        <taxon>Bacillati</taxon>
        <taxon>Bacillota</taxon>
        <taxon>Bacilli</taxon>
        <taxon>Bacillales</taxon>
        <taxon>Staphylococcaceae</taxon>
        <taxon>Staphylococcus</taxon>
    </lineage>
</organism>
<accession>A0A4Q9W9V9</accession>
<feature type="transmembrane region" description="Helical" evidence="1">
    <location>
        <begin position="127"/>
        <end position="144"/>
    </location>
</feature>
<feature type="transmembrane region" description="Helical" evidence="1">
    <location>
        <begin position="151"/>
        <end position="169"/>
    </location>
</feature>
<dbReference type="RefSeq" id="WP_002492947.1">
    <property type="nucleotide sequence ID" value="NZ_AP021848.1"/>
</dbReference>
<name>A0A4Q9W9V9_STALU</name>
<comment type="caution">
    <text evidence="2">The sequence shown here is derived from an EMBL/GenBank/DDBJ whole genome shotgun (WGS) entry which is preliminary data.</text>
</comment>
<protein>
    <submittedName>
        <fullName evidence="2">M50 family peptidase</fullName>
    </submittedName>
</protein>
<gene>
    <name evidence="2" type="ORF">EQ812_08855</name>
</gene>
<keyword evidence="1" id="KW-1133">Transmembrane helix</keyword>